<accession>A0A8J2LCE7</accession>
<gene>
    <name evidence="1" type="ORF">AFUS01_LOCUS30183</name>
</gene>
<organism evidence="1 2">
    <name type="scientific">Allacma fusca</name>
    <dbReference type="NCBI Taxonomy" id="39272"/>
    <lineage>
        <taxon>Eukaryota</taxon>
        <taxon>Metazoa</taxon>
        <taxon>Ecdysozoa</taxon>
        <taxon>Arthropoda</taxon>
        <taxon>Hexapoda</taxon>
        <taxon>Collembola</taxon>
        <taxon>Symphypleona</taxon>
        <taxon>Sminthuridae</taxon>
        <taxon>Allacma</taxon>
    </lineage>
</organism>
<dbReference type="Proteomes" id="UP000708208">
    <property type="component" value="Unassembled WGS sequence"/>
</dbReference>
<sequence>QNPAGSFEITLTRFQ</sequence>
<feature type="non-terminal residue" evidence="1">
    <location>
        <position position="15"/>
    </location>
</feature>
<proteinExistence type="predicted"/>
<reference evidence="1" key="1">
    <citation type="submission" date="2021-06" db="EMBL/GenBank/DDBJ databases">
        <authorList>
            <person name="Hodson N. C."/>
            <person name="Mongue J. A."/>
            <person name="Jaron S. K."/>
        </authorList>
    </citation>
    <scope>NUCLEOTIDE SEQUENCE</scope>
</reference>
<comment type="caution">
    <text evidence="1">The sequence shown here is derived from an EMBL/GenBank/DDBJ whole genome shotgun (WGS) entry which is preliminary data.</text>
</comment>
<protein>
    <submittedName>
        <fullName evidence="1">Uncharacterized protein</fullName>
    </submittedName>
</protein>
<dbReference type="EMBL" id="CAJVCH010458677">
    <property type="protein sequence ID" value="CAG7819753.1"/>
    <property type="molecule type" value="Genomic_DNA"/>
</dbReference>
<evidence type="ECO:0000313" key="2">
    <source>
        <dbReference type="Proteomes" id="UP000708208"/>
    </source>
</evidence>
<name>A0A8J2LCE7_9HEXA</name>
<keyword evidence="2" id="KW-1185">Reference proteome</keyword>
<evidence type="ECO:0000313" key="1">
    <source>
        <dbReference type="EMBL" id="CAG7819753.1"/>
    </source>
</evidence>